<keyword evidence="8" id="KW-0067">ATP-binding</keyword>
<evidence type="ECO:0000256" key="10">
    <source>
        <dbReference type="ARBA" id="ARBA00032441"/>
    </source>
</evidence>
<dbReference type="PANTHER" id="PTHR33540:SF2">
    <property type="entry name" value="TRNA THREONYLCARBAMOYLADENOSINE BIOSYNTHESIS PROTEIN TSAE"/>
    <property type="match status" value="1"/>
</dbReference>
<dbReference type="GO" id="GO:0046872">
    <property type="term" value="F:metal ion binding"/>
    <property type="evidence" value="ECO:0007669"/>
    <property type="project" value="UniProtKB-KW"/>
</dbReference>
<keyword evidence="6" id="KW-0479">Metal-binding</keyword>
<dbReference type="Pfam" id="PF02367">
    <property type="entry name" value="TsaE"/>
    <property type="match status" value="1"/>
</dbReference>
<proteinExistence type="inferred from homology"/>
<dbReference type="NCBIfam" id="TIGR00150">
    <property type="entry name" value="T6A_YjeE"/>
    <property type="match status" value="1"/>
</dbReference>
<evidence type="ECO:0000256" key="5">
    <source>
        <dbReference type="ARBA" id="ARBA00022694"/>
    </source>
</evidence>
<evidence type="ECO:0000256" key="3">
    <source>
        <dbReference type="ARBA" id="ARBA00019010"/>
    </source>
</evidence>
<dbReference type="InterPro" id="IPR027417">
    <property type="entry name" value="P-loop_NTPase"/>
</dbReference>
<dbReference type="EMBL" id="KJ947871">
    <property type="protein sequence ID" value="AJW30938.1"/>
    <property type="molecule type" value="Genomic_DNA"/>
</dbReference>
<dbReference type="GO" id="GO:0005737">
    <property type="term" value="C:cytoplasm"/>
    <property type="evidence" value="ECO:0007669"/>
    <property type="project" value="UniProtKB-SubCell"/>
</dbReference>
<dbReference type="PANTHER" id="PTHR33540">
    <property type="entry name" value="TRNA THREONYLCARBAMOYLADENOSINE BIOSYNTHESIS PROTEIN TSAE"/>
    <property type="match status" value="1"/>
</dbReference>
<comment type="similarity">
    <text evidence="2">Belongs to the TsaE family.</text>
</comment>
<protein>
    <recommendedName>
        <fullName evidence="3">tRNA threonylcarbamoyladenosine biosynthesis protein TsaE</fullName>
    </recommendedName>
    <alternativeName>
        <fullName evidence="10">t(6)A37 threonylcarbamoyladenosine biosynthesis protein TsaE</fullName>
    </alternativeName>
</protein>
<reference evidence="11" key="1">
    <citation type="submission" date="2014-06" db="EMBL/GenBank/DDBJ databases">
        <authorList>
            <person name="Berube P.M."/>
        </authorList>
    </citation>
    <scope>NUCLEOTIDE SEQUENCE</scope>
    <source>
        <strain evidence="11">P0903-H212</strain>
    </source>
</reference>
<keyword evidence="9" id="KW-0460">Magnesium</keyword>
<accession>A0A0D5A422</accession>
<evidence type="ECO:0000256" key="6">
    <source>
        <dbReference type="ARBA" id="ARBA00022723"/>
    </source>
</evidence>
<dbReference type="GO" id="GO:0002949">
    <property type="term" value="P:tRNA threonylcarbamoyladenosine modification"/>
    <property type="evidence" value="ECO:0007669"/>
    <property type="project" value="InterPro"/>
</dbReference>
<name>A0A0D5A422_PROMR</name>
<dbReference type="Gene3D" id="3.40.50.300">
    <property type="entry name" value="P-loop containing nucleotide triphosphate hydrolases"/>
    <property type="match status" value="1"/>
</dbReference>
<evidence type="ECO:0000313" key="11">
    <source>
        <dbReference type="EMBL" id="AJW30938.1"/>
    </source>
</evidence>
<evidence type="ECO:0000256" key="8">
    <source>
        <dbReference type="ARBA" id="ARBA00022840"/>
    </source>
</evidence>
<gene>
    <name evidence="11" type="ORF">FA03_0106</name>
</gene>
<evidence type="ECO:0000256" key="1">
    <source>
        <dbReference type="ARBA" id="ARBA00004496"/>
    </source>
</evidence>
<keyword evidence="4" id="KW-0963">Cytoplasm</keyword>
<organism evidence="11">
    <name type="scientific">Prochlorococcus marinus str. P0903-H212</name>
    <dbReference type="NCBI Taxonomy" id="1622208"/>
    <lineage>
        <taxon>Bacteria</taxon>
        <taxon>Bacillati</taxon>
        <taxon>Cyanobacteriota</taxon>
        <taxon>Cyanophyceae</taxon>
        <taxon>Synechococcales</taxon>
        <taxon>Prochlorococcaceae</taxon>
        <taxon>Prochlorococcus</taxon>
    </lineage>
</organism>
<dbReference type="GO" id="GO:0005524">
    <property type="term" value="F:ATP binding"/>
    <property type="evidence" value="ECO:0007669"/>
    <property type="project" value="UniProtKB-KW"/>
</dbReference>
<keyword evidence="5" id="KW-0819">tRNA processing</keyword>
<evidence type="ECO:0000256" key="2">
    <source>
        <dbReference type="ARBA" id="ARBA00007599"/>
    </source>
</evidence>
<dbReference type="SUPFAM" id="SSF52540">
    <property type="entry name" value="P-loop containing nucleoside triphosphate hydrolases"/>
    <property type="match status" value="1"/>
</dbReference>
<comment type="subcellular location">
    <subcellularLocation>
        <location evidence="1">Cytoplasm</location>
    </subcellularLocation>
</comment>
<keyword evidence="7" id="KW-0547">Nucleotide-binding</keyword>
<evidence type="ECO:0000256" key="7">
    <source>
        <dbReference type="ARBA" id="ARBA00022741"/>
    </source>
</evidence>
<evidence type="ECO:0000256" key="4">
    <source>
        <dbReference type="ARBA" id="ARBA00022490"/>
    </source>
</evidence>
<evidence type="ECO:0000256" key="9">
    <source>
        <dbReference type="ARBA" id="ARBA00022842"/>
    </source>
</evidence>
<sequence>MEVVKQDSEKQFEVFNSFAQQTNNFCWTLDKPESTMTLGSTLTKKFTDLGILLLNGPLGAGKTTLVKGIAKSLGINEPITSPTFPLSQHYLSGFRPLVHIDLYRIDECSSANAFFLQEEEEAKNLGALVVVEWPERLSLQMYDAWKGKMEYLPNNQGRFFQLISPTSQDKSISTS</sequence>
<dbReference type="InterPro" id="IPR003442">
    <property type="entry name" value="T6A_TsaE"/>
</dbReference>
<dbReference type="AlphaFoldDB" id="A0A0D5A422"/>